<evidence type="ECO:0000256" key="3">
    <source>
        <dbReference type="ARBA" id="ARBA00007261"/>
    </source>
</evidence>
<evidence type="ECO:0000256" key="6">
    <source>
        <dbReference type="ARBA" id="ARBA00022670"/>
    </source>
</evidence>
<keyword evidence="10" id="KW-0482">Metalloprotease</keyword>
<keyword evidence="9" id="KW-0862">Zinc</keyword>
<evidence type="ECO:0000256" key="4">
    <source>
        <dbReference type="ARBA" id="ARBA00012449"/>
    </source>
</evidence>
<evidence type="ECO:0000256" key="14">
    <source>
        <dbReference type="RuleBase" id="RU004447"/>
    </source>
</evidence>
<evidence type="ECO:0000259" key="18">
    <source>
        <dbReference type="Pfam" id="PF22456"/>
    </source>
</evidence>
<dbReference type="Pfam" id="PF16187">
    <property type="entry name" value="Peptidase_M16_M"/>
    <property type="match status" value="1"/>
</dbReference>
<dbReference type="InterPro" id="IPR007863">
    <property type="entry name" value="Peptidase_M16_C"/>
</dbReference>
<reference evidence="19" key="1">
    <citation type="submission" date="2022-07" db="EMBL/GenBank/DDBJ databases">
        <title>Complete genome of Vibrio japonicus strain JCM 31412T and phylogenomic assessment of the Nereis clade of the genus Vibrio.</title>
        <authorList>
            <person name="Shlafstein M.D."/>
            <person name="Emsley S.A."/>
            <person name="Ushijima B."/>
            <person name="Videau P."/>
            <person name="Saw J.H."/>
        </authorList>
    </citation>
    <scope>NUCLEOTIDE SEQUENCE</scope>
    <source>
        <strain evidence="19">JCM 31412</strain>
    </source>
</reference>
<feature type="domain" description="Coenzyme PQQ synthesis protein F-like C-terminal lobe" evidence="18">
    <location>
        <begin position="744"/>
        <end position="843"/>
    </location>
</feature>
<name>A0ABY5LCS2_9VIBR</name>
<evidence type="ECO:0000256" key="1">
    <source>
        <dbReference type="ARBA" id="ARBA00001947"/>
    </source>
</evidence>
<keyword evidence="8" id="KW-0378">Hydrolase</keyword>
<dbReference type="PANTHER" id="PTHR43690:SF18">
    <property type="entry name" value="INSULIN-DEGRADING ENZYME-RELATED"/>
    <property type="match status" value="1"/>
</dbReference>
<evidence type="ECO:0000256" key="8">
    <source>
        <dbReference type="ARBA" id="ARBA00022801"/>
    </source>
</evidence>
<evidence type="ECO:0000256" key="12">
    <source>
        <dbReference type="ARBA" id="ARBA00031184"/>
    </source>
</evidence>
<accession>A0ABY5LCS2</accession>
<dbReference type="Pfam" id="PF05193">
    <property type="entry name" value="Peptidase_M16_C"/>
    <property type="match status" value="1"/>
</dbReference>
<dbReference type="PANTHER" id="PTHR43690">
    <property type="entry name" value="NARDILYSIN"/>
    <property type="match status" value="1"/>
</dbReference>
<dbReference type="EMBL" id="CP102096">
    <property type="protein sequence ID" value="UUM29804.1"/>
    <property type="molecule type" value="Genomic_DNA"/>
</dbReference>
<keyword evidence="6" id="KW-0645">Protease</keyword>
<evidence type="ECO:0000313" key="19">
    <source>
        <dbReference type="EMBL" id="UUM29804.1"/>
    </source>
</evidence>
<evidence type="ECO:0000256" key="11">
    <source>
        <dbReference type="ARBA" id="ARBA00029597"/>
    </source>
</evidence>
<dbReference type="Pfam" id="PF22456">
    <property type="entry name" value="PqqF-like_C_4"/>
    <property type="match status" value="1"/>
</dbReference>
<keyword evidence="20" id="KW-1185">Reference proteome</keyword>
<dbReference type="Gene3D" id="3.30.830.10">
    <property type="entry name" value="Metalloenzyme, LuxS/M16 peptidase-like"/>
    <property type="match status" value="4"/>
</dbReference>
<organism evidence="19 20">
    <name type="scientific">Vibrio japonicus</name>
    <dbReference type="NCBI Taxonomy" id="1824638"/>
    <lineage>
        <taxon>Bacteria</taxon>
        <taxon>Pseudomonadati</taxon>
        <taxon>Pseudomonadota</taxon>
        <taxon>Gammaproteobacteria</taxon>
        <taxon>Vibrionales</taxon>
        <taxon>Vibrionaceae</taxon>
        <taxon>Vibrio</taxon>
    </lineage>
</organism>
<feature type="domain" description="Peptidase M16 middle/third" evidence="17">
    <location>
        <begin position="366"/>
        <end position="642"/>
    </location>
</feature>
<feature type="domain" description="Peptidase M16 N-terminal" evidence="15">
    <location>
        <begin position="21"/>
        <end position="152"/>
    </location>
</feature>
<evidence type="ECO:0000256" key="2">
    <source>
        <dbReference type="ARBA" id="ARBA00002184"/>
    </source>
</evidence>
<evidence type="ECO:0000256" key="10">
    <source>
        <dbReference type="ARBA" id="ARBA00023049"/>
    </source>
</evidence>
<evidence type="ECO:0000256" key="5">
    <source>
        <dbReference type="ARBA" id="ARBA00017565"/>
    </source>
</evidence>
<sequence>MHISPNDTNQYRYLTLNNGIRVLLIHDANAQKSAAALAVNVGHFDDPSDREGLAHYLEHMLFLGTEKYPKVGEFQSYISQHGGANNAWTGTEHTCFFFDVTPNAFEPALDRFSQFFSAPLFNPEALDKERKAVDSEYKLKLNDDSRRLYQVHKEVVNQKHPFSKFSVGNLETLSDRDGKSIRDEIINFHYNEYSADLMTLALVGPQQLDELEKWCREQFSSIPNHQLTNKSVDVPFCNSHSTGVQVHVEPLKEIRKLILTFPMPGMDKYYRSKPLSYFAHLLGYEGEGSLMVALKEQGWITSLSAGGGTSGSNYREFTISCALTPVGLEHTNEIIQAVFGFIELIKTQGLNEWRYLEKKAVLESVFRFQEPTRPLDLVSHLVINLQHYQPEDVIYGDYMMDGYDEELIKSLLGYLTVDNLRTTLIAKDLTYDKSAKWYFTPYSVTPFSKQQRIEFVAPSLLDFRLPNENPFICYELDPQPLEEEHHEPRMIEELPGFRLWHLQDHEFNVPKGVVYVAIDSPKSVSTPRNIVKTRLCVEMFLDSLEKDTYQAEIAGMGYNMYAHQGGVTLTISGFSKKQPELMRMILERFAKRDFSQKRFETIKHQLLRNWKNASQDRPISQLFNSLTGILQPNNPPYSALVEALETINVDELPEFVDSILSELHVEMFVYGDWTHSDALALGETLKDAIRVKDQQYEESLRPLIMLGKNGTFQREVFCDQEDSAVVLYHQCEDTTPRSIALYSLANHLMSATFFHEIRTKQQLGYMVGTGNLPLNRHSGIVLYVQSPNAAPTDLVSSIDEFLNAFYMVLLELNDYQWHSSKRGLWNQISTPDTTLRSRAQRMWVAIGNKDYEFNQREKVLEELKELDRSDMIRFVVNELKPRTANRLIMHTQGNAHHQADKLHLGLEIGSIEEFQLRPKDVELG</sequence>
<dbReference type="SUPFAM" id="SSF63411">
    <property type="entry name" value="LuxS/MPP-like metallohydrolase"/>
    <property type="match status" value="4"/>
</dbReference>
<feature type="domain" description="Peptidase M16 C-terminal" evidence="16">
    <location>
        <begin position="182"/>
        <end position="360"/>
    </location>
</feature>
<dbReference type="InterPro" id="IPR011765">
    <property type="entry name" value="Pept_M16_N"/>
</dbReference>
<evidence type="ECO:0000259" key="15">
    <source>
        <dbReference type="Pfam" id="PF00675"/>
    </source>
</evidence>
<dbReference type="InterPro" id="IPR032632">
    <property type="entry name" value="Peptidase_M16_M"/>
</dbReference>
<comment type="cofactor">
    <cofactor evidence="1">
        <name>Zn(2+)</name>
        <dbReference type="ChEBI" id="CHEBI:29105"/>
    </cofactor>
</comment>
<evidence type="ECO:0000256" key="9">
    <source>
        <dbReference type="ARBA" id="ARBA00022833"/>
    </source>
</evidence>
<dbReference type="Pfam" id="PF00675">
    <property type="entry name" value="Peptidase_M16"/>
    <property type="match status" value="1"/>
</dbReference>
<dbReference type="InterPro" id="IPR050626">
    <property type="entry name" value="Peptidase_M16"/>
</dbReference>
<evidence type="ECO:0000256" key="7">
    <source>
        <dbReference type="ARBA" id="ARBA00022723"/>
    </source>
</evidence>
<dbReference type="InterPro" id="IPR054734">
    <property type="entry name" value="PqqF-like_C_4"/>
</dbReference>
<evidence type="ECO:0000259" key="17">
    <source>
        <dbReference type="Pfam" id="PF16187"/>
    </source>
</evidence>
<dbReference type="RefSeq" id="WP_257083593.1">
    <property type="nucleotide sequence ID" value="NZ_CP102096.1"/>
</dbReference>
<dbReference type="InterPro" id="IPR001431">
    <property type="entry name" value="Pept_M16_Zn_BS"/>
</dbReference>
<comment type="function">
    <text evidence="2">Endopeptidase that degrades small peptides of less than 7 kDa, such as glucagon and insulin.</text>
</comment>
<evidence type="ECO:0000256" key="13">
    <source>
        <dbReference type="ARBA" id="ARBA00033450"/>
    </source>
</evidence>
<keyword evidence="7" id="KW-0479">Metal-binding</keyword>
<evidence type="ECO:0000259" key="16">
    <source>
        <dbReference type="Pfam" id="PF05193"/>
    </source>
</evidence>
<protein>
    <recommendedName>
        <fullName evidence="5">Protease 3</fullName>
        <ecNumber evidence="4">3.4.24.55</ecNumber>
    </recommendedName>
    <alternativeName>
        <fullName evidence="13">Pitrilysin</fullName>
    </alternativeName>
    <alternativeName>
        <fullName evidence="12">Protease III</fullName>
    </alternativeName>
    <alternativeName>
        <fullName evidence="11">Protease pi</fullName>
    </alternativeName>
</protein>
<dbReference type="Proteomes" id="UP001058602">
    <property type="component" value="Chromosome 1"/>
</dbReference>
<proteinExistence type="inferred from homology"/>
<gene>
    <name evidence="19" type="ORF">NP165_08760</name>
</gene>
<dbReference type="InterPro" id="IPR011249">
    <property type="entry name" value="Metalloenz_LuxS/M16"/>
</dbReference>
<comment type="similarity">
    <text evidence="3 14">Belongs to the peptidase M16 family.</text>
</comment>
<dbReference type="EC" id="3.4.24.55" evidence="4"/>
<evidence type="ECO:0000313" key="20">
    <source>
        <dbReference type="Proteomes" id="UP001058602"/>
    </source>
</evidence>
<dbReference type="PROSITE" id="PS00143">
    <property type="entry name" value="INSULINASE"/>
    <property type="match status" value="1"/>
</dbReference>